<keyword evidence="2" id="KW-1185">Reference proteome</keyword>
<dbReference type="AlphaFoldDB" id="A0A699YH93"/>
<dbReference type="EMBL" id="BLLF01000170">
    <property type="protein sequence ID" value="GFH08585.1"/>
    <property type="molecule type" value="Genomic_DNA"/>
</dbReference>
<dbReference type="PANTHER" id="PTHR45825:SF2">
    <property type="entry name" value="STARCH SYNTHASE 2, CHLOROPLASTIC_AMYLOPLASTIC"/>
    <property type="match status" value="1"/>
</dbReference>
<reference evidence="1 2" key="1">
    <citation type="submission" date="2020-02" db="EMBL/GenBank/DDBJ databases">
        <title>Draft genome sequence of Haematococcus lacustris strain NIES-144.</title>
        <authorList>
            <person name="Morimoto D."/>
            <person name="Nakagawa S."/>
            <person name="Yoshida T."/>
            <person name="Sawayama S."/>
        </authorList>
    </citation>
    <scope>NUCLEOTIDE SEQUENCE [LARGE SCALE GENOMIC DNA]</scope>
    <source>
        <strain evidence="1 2">NIES-144</strain>
    </source>
</reference>
<comment type="caution">
    <text evidence="1">The sequence shown here is derived from an EMBL/GenBank/DDBJ whole genome shotgun (WGS) entry which is preliminary data.</text>
</comment>
<dbReference type="Proteomes" id="UP000485058">
    <property type="component" value="Unassembled WGS sequence"/>
</dbReference>
<dbReference type="SUPFAM" id="SSF53756">
    <property type="entry name" value="UDP-Glycosyltransferase/glycogen phosphorylase"/>
    <property type="match status" value="1"/>
</dbReference>
<organism evidence="1 2">
    <name type="scientific">Haematococcus lacustris</name>
    <name type="common">Green alga</name>
    <name type="synonym">Haematococcus pluvialis</name>
    <dbReference type="NCBI Taxonomy" id="44745"/>
    <lineage>
        <taxon>Eukaryota</taxon>
        <taxon>Viridiplantae</taxon>
        <taxon>Chlorophyta</taxon>
        <taxon>core chlorophytes</taxon>
        <taxon>Chlorophyceae</taxon>
        <taxon>CS clade</taxon>
        <taxon>Chlamydomonadales</taxon>
        <taxon>Haematococcaceae</taxon>
        <taxon>Haematococcus</taxon>
    </lineage>
</organism>
<evidence type="ECO:0000313" key="1">
    <source>
        <dbReference type="EMBL" id="GFH08585.1"/>
    </source>
</evidence>
<protein>
    <submittedName>
        <fullName evidence="1">Starch synthase, chloroplastic/amyloplastic</fullName>
    </submittedName>
</protein>
<name>A0A699YH93_HAELA</name>
<accession>A0A699YH93</accession>
<dbReference type="Gene3D" id="3.40.50.2000">
    <property type="entry name" value="Glycogen Phosphorylase B"/>
    <property type="match status" value="1"/>
</dbReference>
<proteinExistence type="predicted"/>
<sequence length="61" mass="6809">EWDPATDPHIIQTFNDQTFVEGKAACKKALQEEMQLEQNADVPLVAFIGRLDPQKGADILL</sequence>
<feature type="non-terminal residue" evidence="1">
    <location>
        <position position="61"/>
    </location>
</feature>
<dbReference type="PANTHER" id="PTHR45825">
    <property type="entry name" value="GRANULE-BOUND STARCH SYNTHASE 1, CHLOROPLASTIC/AMYLOPLASTIC"/>
    <property type="match status" value="1"/>
</dbReference>
<feature type="non-terminal residue" evidence="1">
    <location>
        <position position="1"/>
    </location>
</feature>
<evidence type="ECO:0000313" key="2">
    <source>
        <dbReference type="Proteomes" id="UP000485058"/>
    </source>
</evidence>
<gene>
    <name evidence="1" type="ORF">HaLaN_03570</name>
</gene>